<dbReference type="Proteomes" id="UP000568050">
    <property type="component" value="Unassembled WGS sequence"/>
</dbReference>
<comment type="similarity">
    <text evidence="5 6">Belongs to the PurK/PurT family.</text>
</comment>
<dbReference type="InterPro" id="IPR005875">
    <property type="entry name" value="PurK"/>
</dbReference>
<dbReference type="Gene3D" id="3.30.470.20">
    <property type="entry name" value="ATP-grasp fold, B domain"/>
    <property type="match status" value="1"/>
</dbReference>
<keyword evidence="2 5" id="KW-0547">Nucleotide-binding</keyword>
<dbReference type="GO" id="GO:0004638">
    <property type="term" value="F:phosphoribosylaminoimidazole carboxylase activity"/>
    <property type="evidence" value="ECO:0007669"/>
    <property type="project" value="InterPro"/>
</dbReference>
<evidence type="ECO:0000256" key="5">
    <source>
        <dbReference type="HAMAP-Rule" id="MF_01928"/>
    </source>
</evidence>
<comment type="function">
    <text evidence="6">Catalyzes the ATP-dependent conversion of 5-aminoimidazole ribonucleotide (AIR) and HCO(3)- to N5-carboxyaminoimidazole ribonucleotide (N5-CAIR).</text>
</comment>
<comment type="function">
    <text evidence="5">Catalyzes the ATP-dependent conversion of 5-aminoimidazole ribonucleotide (AIR) and HCO(3)(-) to N5-carboxyaminoimidazole ribonucleotide (N5-CAIR).</text>
</comment>
<dbReference type="PROSITE" id="PS50975">
    <property type="entry name" value="ATP_GRASP"/>
    <property type="match status" value="1"/>
</dbReference>
<dbReference type="GO" id="GO:0005829">
    <property type="term" value="C:cytosol"/>
    <property type="evidence" value="ECO:0007669"/>
    <property type="project" value="TreeGrafter"/>
</dbReference>
<dbReference type="FunFam" id="3.30.470.20:FF:000029">
    <property type="entry name" value="N5-carboxyaminoimidazole ribonucleotide synthase"/>
    <property type="match status" value="1"/>
</dbReference>
<dbReference type="SUPFAM" id="SSF52440">
    <property type="entry name" value="PreATP-grasp domain"/>
    <property type="match status" value="1"/>
</dbReference>
<organism evidence="8 9">
    <name type="scientific">Helcobacillus massiliensis</name>
    <dbReference type="NCBI Taxonomy" id="521392"/>
    <lineage>
        <taxon>Bacteria</taxon>
        <taxon>Bacillati</taxon>
        <taxon>Actinomycetota</taxon>
        <taxon>Actinomycetes</taxon>
        <taxon>Micrococcales</taxon>
        <taxon>Dermabacteraceae</taxon>
        <taxon>Helcobacillus</taxon>
    </lineage>
</organism>
<dbReference type="GO" id="GO:0005524">
    <property type="term" value="F:ATP binding"/>
    <property type="evidence" value="ECO:0007669"/>
    <property type="project" value="UniProtKB-UniRule"/>
</dbReference>
<dbReference type="EMBL" id="JACHWP010000001">
    <property type="protein sequence ID" value="MBB3021950.1"/>
    <property type="molecule type" value="Genomic_DNA"/>
</dbReference>
<dbReference type="GO" id="GO:0034028">
    <property type="term" value="F:5-(carboxyamino)imidazole ribonucleotide synthase activity"/>
    <property type="evidence" value="ECO:0007669"/>
    <property type="project" value="UniProtKB-UniRule"/>
</dbReference>
<evidence type="ECO:0000256" key="1">
    <source>
        <dbReference type="ARBA" id="ARBA00022598"/>
    </source>
</evidence>
<dbReference type="SUPFAM" id="SSF56059">
    <property type="entry name" value="Glutathione synthetase ATP-binding domain-like"/>
    <property type="match status" value="1"/>
</dbReference>
<dbReference type="InterPro" id="IPR016185">
    <property type="entry name" value="PreATP-grasp_dom_sf"/>
</dbReference>
<evidence type="ECO:0000313" key="9">
    <source>
        <dbReference type="Proteomes" id="UP000568050"/>
    </source>
</evidence>
<evidence type="ECO:0000259" key="7">
    <source>
        <dbReference type="PROSITE" id="PS50975"/>
    </source>
</evidence>
<evidence type="ECO:0000256" key="6">
    <source>
        <dbReference type="RuleBase" id="RU361200"/>
    </source>
</evidence>
<protein>
    <recommendedName>
        <fullName evidence="5 6">N5-carboxyaminoimidazole ribonucleotide synthase</fullName>
        <shortName evidence="5 6">N5-CAIR synthase</shortName>
        <ecNumber evidence="5 6">6.3.4.18</ecNumber>
    </recommendedName>
    <alternativeName>
        <fullName evidence="5 6">5-(carboxyamino)imidazole ribonucleotide synthetase</fullName>
    </alternativeName>
</protein>
<sequence length="384" mass="40700">MMTDSAPSTVRTIGVVGGGQLARMMIPAAIELGLDIAVLAGSDTESAAQVAHRVEIGSHEDADAVAAFAASVDAVTFDHEHVPQDILRALEADGIAVRPGADALIHAQDKLVMRERLTELGHPCPQWWRITSRADLERALEEAGGRIVVKTARGGYDGHGVAVISSADEVADWLERGDDLLAEQLVPFTRELSAQVARRPGGQVAAYPVVESEQKDGVCFRVAAPAPGLSAERDAEIRGLAERIAEDLGVVGMLAVELFELADGTVLVNELAMRPHNTGHWSMDGCVTSQFEQHLRAVADLPLGSTEPLRPAAVMVNLLGGTREDLVEGGRIAVEQDPSATIHLYGKGVRPGRKVGHVNLTGEDMDEVTARGIRAAATIVDADD</sequence>
<dbReference type="NCBIfam" id="TIGR01161">
    <property type="entry name" value="purK"/>
    <property type="match status" value="1"/>
</dbReference>
<keyword evidence="1 5" id="KW-0436">Ligase</keyword>
<dbReference type="UniPathway" id="UPA00074">
    <property type="reaction ID" value="UER00942"/>
</dbReference>
<dbReference type="HAMAP" id="MF_01928">
    <property type="entry name" value="PurK"/>
    <property type="match status" value="1"/>
</dbReference>
<dbReference type="InterPro" id="IPR003135">
    <property type="entry name" value="ATP-grasp_carboxylate-amine"/>
</dbReference>
<dbReference type="GO" id="GO:0046872">
    <property type="term" value="F:metal ion binding"/>
    <property type="evidence" value="ECO:0007669"/>
    <property type="project" value="InterPro"/>
</dbReference>
<dbReference type="NCBIfam" id="NF004680">
    <property type="entry name" value="PRK06019.1-6"/>
    <property type="match status" value="1"/>
</dbReference>
<reference evidence="8 9" key="1">
    <citation type="submission" date="2020-08" db="EMBL/GenBank/DDBJ databases">
        <title>Sequencing the genomes of 1000 actinobacteria strains.</title>
        <authorList>
            <person name="Klenk H.-P."/>
        </authorList>
    </citation>
    <scope>NUCLEOTIDE SEQUENCE [LARGE SCALE GENOMIC DNA]</scope>
    <source>
        <strain evidence="8 9">DSM 23040</strain>
    </source>
</reference>
<feature type="binding site" evidence="5">
    <location>
        <position position="110"/>
    </location>
    <ligand>
        <name>ATP</name>
        <dbReference type="ChEBI" id="CHEBI:30616"/>
    </ligand>
</feature>
<comment type="caution">
    <text evidence="5">Lacks conserved residue(s) required for the propagation of feature annotation.</text>
</comment>
<feature type="binding site" evidence="5">
    <location>
        <begin position="183"/>
        <end position="186"/>
    </location>
    <ligand>
        <name>ATP</name>
        <dbReference type="ChEBI" id="CHEBI:30616"/>
    </ligand>
</feature>
<dbReference type="GO" id="GO:0006189">
    <property type="term" value="P:'de novo' IMP biosynthetic process"/>
    <property type="evidence" value="ECO:0007669"/>
    <property type="project" value="UniProtKB-UniRule"/>
</dbReference>
<dbReference type="Pfam" id="PF17769">
    <property type="entry name" value="PurK_C"/>
    <property type="match status" value="1"/>
</dbReference>
<evidence type="ECO:0000256" key="3">
    <source>
        <dbReference type="ARBA" id="ARBA00022755"/>
    </source>
</evidence>
<dbReference type="Pfam" id="PF22660">
    <property type="entry name" value="RS_preATP-grasp-like"/>
    <property type="match status" value="1"/>
</dbReference>
<dbReference type="NCBIfam" id="NF004679">
    <property type="entry name" value="PRK06019.1-5"/>
    <property type="match status" value="1"/>
</dbReference>
<dbReference type="Gene3D" id="3.30.1490.20">
    <property type="entry name" value="ATP-grasp fold, A domain"/>
    <property type="match status" value="1"/>
</dbReference>
<dbReference type="PANTHER" id="PTHR11609">
    <property type="entry name" value="PURINE BIOSYNTHESIS PROTEIN 6/7, PUR6/7"/>
    <property type="match status" value="1"/>
</dbReference>
<evidence type="ECO:0000256" key="2">
    <source>
        <dbReference type="ARBA" id="ARBA00022741"/>
    </source>
</evidence>
<dbReference type="PANTHER" id="PTHR11609:SF5">
    <property type="entry name" value="PHOSPHORIBOSYLAMINOIMIDAZOLE CARBOXYLASE"/>
    <property type="match status" value="1"/>
</dbReference>
<dbReference type="InterPro" id="IPR054350">
    <property type="entry name" value="PurT/PurK_preATP-grasp"/>
</dbReference>
<evidence type="ECO:0000313" key="8">
    <source>
        <dbReference type="EMBL" id="MBB3021950.1"/>
    </source>
</evidence>
<evidence type="ECO:0000256" key="4">
    <source>
        <dbReference type="ARBA" id="ARBA00022840"/>
    </source>
</evidence>
<comment type="pathway">
    <text evidence="5 6">Purine metabolism; IMP biosynthesis via de novo pathway; 5-amino-1-(5-phospho-D-ribosyl)imidazole-4-carboxylate from 5-amino-1-(5-phospho-D-ribosyl)imidazole (N5-CAIR route): step 1/2.</text>
</comment>
<dbReference type="AlphaFoldDB" id="A0A839QT69"/>
<keyword evidence="4 5" id="KW-0067">ATP-binding</keyword>
<feature type="domain" description="ATP-grasp" evidence="7">
    <location>
        <begin position="114"/>
        <end position="299"/>
    </location>
</feature>
<keyword evidence="9" id="KW-1185">Reference proteome</keyword>
<keyword evidence="3 5" id="KW-0658">Purine biosynthesis</keyword>
<feature type="binding site" evidence="5">
    <location>
        <position position="191"/>
    </location>
    <ligand>
        <name>ATP</name>
        <dbReference type="ChEBI" id="CHEBI:30616"/>
    </ligand>
</feature>
<comment type="subunit">
    <text evidence="5 6">Homodimer.</text>
</comment>
<dbReference type="Gene3D" id="3.40.50.20">
    <property type="match status" value="1"/>
</dbReference>
<comment type="catalytic activity">
    <reaction evidence="5 6">
        <text>5-amino-1-(5-phospho-beta-D-ribosyl)imidazole + hydrogencarbonate + ATP = 5-carboxyamino-1-(5-phospho-D-ribosyl)imidazole + ADP + phosphate + 2 H(+)</text>
        <dbReference type="Rhea" id="RHEA:19317"/>
        <dbReference type="ChEBI" id="CHEBI:15378"/>
        <dbReference type="ChEBI" id="CHEBI:17544"/>
        <dbReference type="ChEBI" id="CHEBI:30616"/>
        <dbReference type="ChEBI" id="CHEBI:43474"/>
        <dbReference type="ChEBI" id="CHEBI:58730"/>
        <dbReference type="ChEBI" id="CHEBI:137981"/>
        <dbReference type="ChEBI" id="CHEBI:456216"/>
        <dbReference type="EC" id="6.3.4.18"/>
    </reaction>
</comment>
<feature type="binding site" evidence="5">
    <location>
        <begin position="269"/>
        <end position="270"/>
    </location>
    <ligand>
        <name>ATP</name>
        <dbReference type="ChEBI" id="CHEBI:30616"/>
    </ligand>
</feature>
<feature type="binding site" evidence="5">
    <location>
        <position position="150"/>
    </location>
    <ligand>
        <name>ATP</name>
        <dbReference type="ChEBI" id="CHEBI:30616"/>
    </ligand>
</feature>
<dbReference type="InterPro" id="IPR011054">
    <property type="entry name" value="Rudment_hybrid_motif"/>
</dbReference>
<dbReference type="Pfam" id="PF02222">
    <property type="entry name" value="ATP-grasp"/>
    <property type="match status" value="1"/>
</dbReference>
<dbReference type="InterPro" id="IPR013815">
    <property type="entry name" value="ATP_grasp_subdomain_1"/>
</dbReference>
<accession>A0A839QT69</accession>
<proteinExistence type="inferred from homology"/>
<dbReference type="EC" id="6.3.4.18" evidence="5 6"/>
<dbReference type="InterPro" id="IPR011761">
    <property type="entry name" value="ATP-grasp"/>
</dbReference>
<name>A0A839QT69_9MICO</name>
<gene>
    <name evidence="5 6" type="primary">purK</name>
    <name evidence="8" type="ORF">FHX50_000198</name>
</gene>
<dbReference type="SUPFAM" id="SSF51246">
    <property type="entry name" value="Rudiment single hybrid motif"/>
    <property type="match status" value="1"/>
</dbReference>
<dbReference type="InterPro" id="IPR040686">
    <property type="entry name" value="PurK_C"/>
</dbReference>
<comment type="caution">
    <text evidence="8">The sequence shown here is derived from an EMBL/GenBank/DDBJ whole genome shotgun (WGS) entry which is preliminary data.</text>
</comment>